<dbReference type="InterPro" id="IPR051165">
    <property type="entry name" value="Multifunctional_ANK_Repeat"/>
</dbReference>
<feature type="repeat" description="ANK" evidence="3">
    <location>
        <begin position="76"/>
        <end position="108"/>
    </location>
</feature>
<evidence type="ECO:0000256" key="1">
    <source>
        <dbReference type="ARBA" id="ARBA00022737"/>
    </source>
</evidence>
<comment type="caution">
    <text evidence="4">The sequence shown here is derived from an EMBL/GenBank/DDBJ whole genome shotgun (WGS) entry which is preliminary data.</text>
</comment>
<accession>A0A9D2KB97</accession>
<evidence type="ECO:0000313" key="4">
    <source>
        <dbReference type="EMBL" id="HIZ88552.1"/>
    </source>
</evidence>
<dbReference type="InterPro" id="IPR002110">
    <property type="entry name" value="Ankyrin_rpt"/>
</dbReference>
<gene>
    <name evidence="4" type="ORF">H9804_01275</name>
</gene>
<dbReference type="Gene3D" id="1.25.40.20">
    <property type="entry name" value="Ankyrin repeat-containing domain"/>
    <property type="match status" value="2"/>
</dbReference>
<keyword evidence="1" id="KW-0677">Repeat</keyword>
<dbReference type="InterPro" id="IPR036770">
    <property type="entry name" value="Ankyrin_rpt-contain_sf"/>
</dbReference>
<evidence type="ECO:0000256" key="2">
    <source>
        <dbReference type="ARBA" id="ARBA00023043"/>
    </source>
</evidence>
<keyword evidence="2 3" id="KW-0040">ANK repeat</keyword>
<dbReference type="SUPFAM" id="SSF48403">
    <property type="entry name" value="Ankyrin repeat"/>
    <property type="match status" value="1"/>
</dbReference>
<dbReference type="PROSITE" id="PS50088">
    <property type="entry name" value="ANK_REPEAT"/>
    <property type="match status" value="2"/>
</dbReference>
<evidence type="ECO:0000313" key="5">
    <source>
        <dbReference type="Proteomes" id="UP000824176"/>
    </source>
</evidence>
<protein>
    <submittedName>
        <fullName evidence="4">Ankyrin repeat domain-containing protein</fullName>
    </submittedName>
</protein>
<dbReference type="Proteomes" id="UP000824176">
    <property type="component" value="Unassembled WGS sequence"/>
</dbReference>
<reference evidence="4" key="2">
    <citation type="submission" date="2021-04" db="EMBL/GenBank/DDBJ databases">
        <authorList>
            <person name="Gilroy R."/>
        </authorList>
    </citation>
    <scope>NUCLEOTIDE SEQUENCE</scope>
    <source>
        <strain evidence="4">ChiW4-1371</strain>
    </source>
</reference>
<feature type="repeat" description="ANK" evidence="3">
    <location>
        <begin position="110"/>
        <end position="142"/>
    </location>
</feature>
<dbReference type="SUPFAM" id="SSF140860">
    <property type="entry name" value="Pseudo ankyrin repeat-like"/>
    <property type="match status" value="1"/>
</dbReference>
<dbReference type="PANTHER" id="PTHR24123">
    <property type="entry name" value="ANKYRIN REPEAT-CONTAINING"/>
    <property type="match status" value="1"/>
</dbReference>
<dbReference type="PROSITE" id="PS50297">
    <property type="entry name" value="ANK_REP_REGION"/>
    <property type="match status" value="1"/>
</dbReference>
<dbReference type="SMART" id="SM00248">
    <property type="entry name" value="ANK"/>
    <property type="match status" value="9"/>
</dbReference>
<dbReference type="PANTHER" id="PTHR24123:SF33">
    <property type="entry name" value="PROTEIN HOS4"/>
    <property type="match status" value="1"/>
</dbReference>
<organism evidence="4 5">
    <name type="scientific">Candidatus Mucispirillum faecigallinarum</name>
    <dbReference type="NCBI Taxonomy" id="2838699"/>
    <lineage>
        <taxon>Bacteria</taxon>
        <taxon>Pseudomonadati</taxon>
        <taxon>Deferribacterota</taxon>
        <taxon>Deferribacteres</taxon>
        <taxon>Deferribacterales</taxon>
        <taxon>Mucispirillaceae</taxon>
        <taxon>Mucispirillum</taxon>
    </lineage>
</organism>
<dbReference type="EMBL" id="DXAQ01000019">
    <property type="protein sequence ID" value="HIZ88552.1"/>
    <property type="molecule type" value="Genomic_DNA"/>
</dbReference>
<name>A0A9D2KB97_9BACT</name>
<evidence type="ECO:0000256" key="3">
    <source>
        <dbReference type="PROSITE-ProRule" id="PRU00023"/>
    </source>
</evidence>
<feature type="non-terminal residue" evidence="4">
    <location>
        <position position="829"/>
    </location>
</feature>
<dbReference type="AlphaFoldDB" id="A0A9D2KB97"/>
<sequence length="829" mass="96006">MDILPVEADMKKIILIISLLLSFCSSVYAEYFLESYADKEKTISSYNFLDEFVKNNGINTRIGNQSVFLDNKFIGKAPYPLHLAVIFNDNEKIKKYISMGADVNIELEYPGMTPLILAVKNNNMQAVQMLIAAGADVKYETIRFNLSAIDFAKNYEMASFLISKGANVNKINSYDTMTPLHKAVLLKDKKLISLYLPKSNMYQKEFFSYKDAFWYALSLRDIDIINMFINQGYKLSKQEYENIKLSINNNDIINMFSKIVDNNKKDEILPPEYSADKEILKQRIFKSDIVKKYPEIKDNPYKYIYHFSTYKTKEKPEYIKIAENYEYNNFKKIAREKYDISSFDYADEYYEDIMVSSVAENNLFLVKSILYAGYLNLNDYRTRSTAVAIYLNNKDMLTLLVKAQYDIYDCYPLIYDIGGDYECYHLIEDILQEPYVSGDEDRGYYEYPEIDNSESVMIYDVNSDSIISQSKADFYNLKRIVDRYSRENNKIRQMYNWSIANISDAENLTNHIEEGDDVLDNNNHALLFVKDETYKSQLDTLLNMGVNMYFGNNESSVFHFAGNPELLKIFLNHNLNVNVRSKSGKPLLFQAVESKSLESVKLLIENGANLDDLLHGASIISYSKIFSTEEISSYLQSKISEKGIVFQPDDLTDFVEKHKEDKRLTALMSMFYSNRLDKIYDRNDKELDKVIRYTIGFNGNIACVAGDAHYYKLVKMFIERGVEINVPCYYDAHPIIDPLAFVLAAGDIEFYEKNIDKITLKETKYSSAFYGAALSLDYQEDKNNGIFSNIFGDKKKDAGQNKVLEYLFNKKIFTPDDKILVPLLFYTKN</sequence>
<dbReference type="Pfam" id="PF12796">
    <property type="entry name" value="Ank_2"/>
    <property type="match status" value="2"/>
</dbReference>
<reference evidence="4" key="1">
    <citation type="journal article" date="2021" name="PeerJ">
        <title>Extensive microbial diversity within the chicken gut microbiome revealed by metagenomics and culture.</title>
        <authorList>
            <person name="Gilroy R."/>
            <person name="Ravi A."/>
            <person name="Getino M."/>
            <person name="Pursley I."/>
            <person name="Horton D.L."/>
            <person name="Alikhan N.F."/>
            <person name="Baker D."/>
            <person name="Gharbi K."/>
            <person name="Hall N."/>
            <person name="Watson M."/>
            <person name="Adriaenssens E.M."/>
            <person name="Foster-Nyarko E."/>
            <person name="Jarju S."/>
            <person name="Secka A."/>
            <person name="Antonio M."/>
            <person name="Oren A."/>
            <person name="Chaudhuri R.R."/>
            <person name="La Ragione R."/>
            <person name="Hildebrand F."/>
            <person name="Pallen M.J."/>
        </authorList>
    </citation>
    <scope>NUCLEOTIDE SEQUENCE</scope>
    <source>
        <strain evidence="4">ChiW4-1371</strain>
    </source>
</reference>
<proteinExistence type="predicted"/>